<dbReference type="EMBL" id="KN740126">
    <property type="protein sequence ID" value="KIH53903.1"/>
    <property type="molecule type" value="Genomic_DNA"/>
</dbReference>
<protein>
    <submittedName>
        <fullName evidence="1">Uncharacterized protein</fullName>
    </submittedName>
</protein>
<dbReference type="AlphaFoldDB" id="A0A0C2CC67"/>
<evidence type="ECO:0000313" key="1">
    <source>
        <dbReference type="EMBL" id="KIH53903.1"/>
    </source>
</evidence>
<reference evidence="1 2" key="1">
    <citation type="submission" date="2013-12" db="EMBL/GenBank/DDBJ databases">
        <title>Draft genome of the parsitic nematode Ancylostoma duodenale.</title>
        <authorList>
            <person name="Mitreva M."/>
        </authorList>
    </citation>
    <scope>NUCLEOTIDE SEQUENCE [LARGE SCALE GENOMIC DNA]</scope>
    <source>
        <strain evidence="1 2">Zhejiang</strain>
    </source>
</reference>
<dbReference type="Proteomes" id="UP000054047">
    <property type="component" value="Unassembled WGS sequence"/>
</dbReference>
<name>A0A0C2CC67_9BILA</name>
<sequence length="99" mass="11023">MVFYLQNHDIVIKSPYEIAEIYSLLGGANDVQVTRCAKELCNYDENWYPSALNFFINGESFGLDEIMLATLQVSDELGMPGGFTSDCLEQGKDTASISR</sequence>
<evidence type="ECO:0000313" key="2">
    <source>
        <dbReference type="Proteomes" id="UP000054047"/>
    </source>
</evidence>
<proteinExistence type="predicted"/>
<organism evidence="1 2">
    <name type="scientific">Ancylostoma duodenale</name>
    <dbReference type="NCBI Taxonomy" id="51022"/>
    <lineage>
        <taxon>Eukaryota</taxon>
        <taxon>Metazoa</taxon>
        <taxon>Ecdysozoa</taxon>
        <taxon>Nematoda</taxon>
        <taxon>Chromadorea</taxon>
        <taxon>Rhabditida</taxon>
        <taxon>Rhabditina</taxon>
        <taxon>Rhabditomorpha</taxon>
        <taxon>Strongyloidea</taxon>
        <taxon>Ancylostomatidae</taxon>
        <taxon>Ancylostomatinae</taxon>
        <taxon>Ancylostoma</taxon>
    </lineage>
</organism>
<keyword evidence="2" id="KW-1185">Reference proteome</keyword>
<dbReference type="PANTHER" id="PTHR46671">
    <property type="entry name" value="PROTEIN CBG11221"/>
    <property type="match status" value="1"/>
</dbReference>
<gene>
    <name evidence="1" type="ORF">ANCDUO_15954</name>
</gene>
<dbReference type="PANTHER" id="PTHR46671:SF7">
    <property type="entry name" value="CORE-2_I-BRANCHING ENZYME"/>
    <property type="match status" value="1"/>
</dbReference>
<dbReference type="OrthoDB" id="5827772at2759"/>
<accession>A0A0C2CC67</accession>